<dbReference type="InterPro" id="IPR036317">
    <property type="entry name" value="Cullin_homology_sf"/>
</dbReference>
<dbReference type="GO" id="GO:0051301">
    <property type="term" value="P:cell division"/>
    <property type="evidence" value="ECO:0007669"/>
    <property type="project" value="UniProtKB-KW"/>
</dbReference>
<evidence type="ECO:0000313" key="8">
    <source>
        <dbReference type="EMBL" id="CAK9136314.1"/>
    </source>
</evidence>
<dbReference type="InterPro" id="IPR016158">
    <property type="entry name" value="Cullin_homology"/>
</dbReference>
<dbReference type="Pfam" id="PF08672">
    <property type="entry name" value="ANAPC2"/>
    <property type="match status" value="1"/>
</dbReference>
<dbReference type="FunFam" id="1.10.10.10:FF:000331">
    <property type="entry name" value="Anaphase-promoting complex subunit 2"/>
    <property type="match status" value="1"/>
</dbReference>
<dbReference type="SMART" id="SM00182">
    <property type="entry name" value="CULLIN"/>
    <property type="match status" value="1"/>
</dbReference>
<dbReference type="EMBL" id="CAUOFW020000748">
    <property type="protein sequence ID" value="CAK9136314.1"/>
    <property type="molecule type" value="Genomic_DNA"/>
</dbReference>
<dbReference type="SUPFAM" id="SSF75632">
    <property type="entry name" value="Cullin homology domain"/>
    <property type="match status" value="1"/>
</dbReference>
<dbReference type="Proteomes" id="UP001642360">
    <property type="component" value="Unassembled WGS sequence"/>
</dbReference>
<keyword evidence="9" id="KW-1185">Reference proteome</keyword>
<evidence type="ECO:0000256" key="6">
    <source>
        <dbReference type="PROSITE-ProRule" id="PRU00330"/>
    </source>
</evidence>
<comment type="similarity">
    <text evidence="6">Belongs to the cullin family.</text>
</comment>
<dbReference type="AlphaFoldDB" id="A0ABC8R046"/>
<evidence type="ECO:0000256" key="3">
    <source>
        <dbReference type="ARBA" id="ARBA00022776"/>
    </source>
</evidence>
<dbReference type="SUPFAM" id="SSF46785">
    <property type="entry name" value="Winged helix' DNA-binding domain"/>
    <property type="match status" value="1"/>
</dbReference>
<dbReference type="InterPro" id="IPR014786">
    <property type="entry name" value="ANAPC2_C"/>
</dbReference>
<dbReference type="SMART" id="SM01013">
    <property type="entry name" value="APC2"/>
    <property type="match status" value="1"/>
</dbReference>
<dbReference type="InterPro" id="IPR057975">
    <property type="entry name" value="TPR_ANAPC2"/>
</dbReference>
<feature type="domain" description="Cullin family profile" evidence="7">
    <location>
        <begin position="553"/>
        <end position="756"/>
    </location>
</feature>
<name>A0ABC8R046_9AQUA</name>
<dbReference type="InterPro" id="IPR044554">
    <property type="entry name" value="ANAPC2"/>
</dbReference>
<dbReference type="PANTHER" id="PTHR45957">
    <property type="entry name" value="ANAPHASE-PROMOTING COMPLEX SUBUNIT 2"/>
    <property type="match status" value="1"/>
</dbReference>
<evidence type="ECO:0000256" key="5">
    <source>
        <dbReference type="ARBA" id="ARBA00023306"/>
    </source>
</evidence>
<protein>
    <recommendedName>
        <fullName evidence="1">Anaphase-promoting complex subunit 2</fullName>
    </recommendedName>
</protein>
<dbReference type="InterPro" id="IPR036388">
    <property type="entry name" value="WH-like_DNA-bd_sf"/>
</dbReference>
<dbReference type="Gene3D" id="1.20.1310.10">
    <property type="entry name" value="Cullin Repeats"/>
    <property type="match status" value="1"/>
</dbReference>
<dbReference type="Pfam" id="PF25773">
    <property type="entry name" value="TPR_ANAPC2"/>
    <property type="match status" value="1"/>
</dbReference>
<dbReference type="InterPro" id="IPR036390">
    <property type="entry name" value="WH_DNA-bd_sf"/>
</dbReference>
<proteinExistence type="inferred from homology"/>
<dbReference type="GO" id="GO:0005634">
    <property type="term" value="C:nucleus"/>
    <property type="evidence" value="ECO:0007669"/>
    <property type="project" value="UniProtKB-ARBA"/>
</dbReference>
<organism evidence="8 9">
    <name type="scientific">Ilex paraguariensis</name>
    <name type="common">yerba mate</name>
    <dbReference type="NCBI Taxonomy" id="185542"/>
    <lineage>
        <taxon>Eukaryota</taxon>
        <taxon>Viridiplantae</taxon>
        <taxon>Streptophyta</taxon>
        <taxon>Embryophyta</taxon>
        <taxon>Tracheophyta</taxon>
        <taxon>Spermatophyta</taxon>
        <taxon>Magnoliopsida</taxon>
        <taxon>eudicotyledons</taxon>
        <taxon>Gunneridae</taxon>
        <taxon>Pentapetalae</taxon>
        <taxon>asterids</taxon>
        <taxon>campanulids</taxon>
        <taxon>Aquifoliales</taxon>
        <taxon>Aquifoliaceae</taxon>
        <taxon>Ilex</taxon>
    </lineage>
</organism>
<evidence type="ECO:0000256" key="2">
    <source>
        <dbReference type="ARBA" id="ARBA00022618"/>
    </source>
</evidence>
<evidence type="ECO:0000256" key="1">
    <source>
        <dbReference type="ARBA" id="ARBA00016068"/>
    </source>
</evidence>
<evidence type="ECO:0000256" key="4">
    <source>
        <dbReference type="ARBA" id="ARBA00022786"/>
    </source>
</evidence>
<dbReference type="PROSITE" id="PS50069">
    <property type="entry name" value="CULLIN_2"/>
    <property type="match status" value="1"/>
</dbReference>
<keyword evidence="2" id="KW-0132">Cell division</keyword>
<gene>
    <name evidence="8" type="ORF">ILEXP_LOCUS3290</name>
</gene>
<sequence>MTMDATSSVCNLAILESLDENLIGEILESWNGFCFTTESLLKGNGDLSFGSEFESHAQTLCKHGLESLVQEHFLRSLENTFEKNGASKFWRHFDPYSNVAVLDIDKDPIDEVEVQHVLCKALEELSLEKEYQEKYLLMLVHALQSFKDKESEGRQSSEAERVRLFSKYQLIMASVLMATLPRHFPDVLHWYFKGKLEELSSIMSRVCEDDNESQDKDDMDLDERSKLPCRTGDMDIDGCHHQRRFLENHKLVKNIGMVVRDLRSLGFTSMAEDAYASAIFMLLKAKVHDLAGDDFRSSVLESIKGWIQAVPLQFLYALLAYLGDSVNYDSPLSGLRSPLASYPSSCYPGMGVPSEGLVRWQLRLEYFAYETLQDLRIAKLFEIVVDYPDSSPAIEDLKQCLEYTGQHSKLVDSFISALRYRLLTAGASTYDILHQYISTIKALRTIDPAGIFLEAVGEPIREYLKGRKDTIKCIVTMLTDGTSGDPNGAGSTGDSLLEELNREEENQENTDDDDINTDDKQAWINAQRWEPDPAEADPLKGSRHRRKVDILGMIVGIIGSKDQLVNEYRVMLAEKLLNKSDYDIDSEIRTLELLKIHFGESSMQRCEIMLNDLIDSKRTNTNIKATINQPSQSGAELRDQGVSLDILNATIISSNFWPPIQDEALNIPGPMEQLLSDYGKRFTEIKTPRKLLWKKSLGTVKLELQFEDRALQFTVTPIHASIIMQFQDQPSWTSKNLAAAIGIPVDVLNRRIIFWISKGILADSLGVDTNDHTYTMVDAMVDAGKTGVNSGSCEELLVGDEDGERSVASVEDQLRKEMTVYEKFITGMLTNFGSTALDRIHNTLKMFCVADPPYDKSLQQLQSFLSGLVAEEKLELRDGMYILKKS</sequence>
<keyword evidence="5" id="KW-0131">Cell cycle</keyword>
<evidence type="ECO:0000259" key="7">
    <source>
        <dbReference type="PROSITE" id="PS50069"/>
    </source>
</evidence>
<dbReference type="FunFam" id="1.20.1310.10:FF:000032">
    <property type="entry name" value="Anaphase-promoting complex subunit 2"/>
    <property type="match status" value="1"/>
</dbReference>
<dbReference type="Pfam" id="PF26557">
    <property type="entry name" value="Cullin_AB"/>
    <property type="match status" value="1"/>
</dbReference>
<evidence type="ECO:0000313" key="9">
    <source>
        <dbReference type="Proteomes" id="UP001642360"/>
    </source>
</evidence>
<accession>A0ABC8R046</accession>
<reference evidence="8 9" key="1">
    <citation type="submission" date="2024-02" db="EMBL/GenBank/DDBJ databases">
        <authorList>
            <person name="Vignale AGUSTIN F."/>
            <person name="Sosa J E."/>
            <person name="Modenutti C."/>
        </authorList>
    </citation>
    <scope>NUCLEOTIDE SEQUENCE [LARGE SCALE GENOMIC DNA]</scope>
</reference>
<dbReference type="PANTHER" id="PTHR45957:SF1">
    <property type="entry name" value="ANAPHASE-PROMOTING COMPLEX SUBUNIT 2"/>
    <property type="match status" value="1"/>
</dbReference>
<dbReference type="Gene3D" id="1.10.10.10">
    <property type="entry name" value="Winged helix-like DNA-binding domain superfamily/Winged helix DNA-binding domain"/>
    <property type="match status" value="1"/>
</dbReference>
<keyword evidence="3" id="KW-0498">Mitosis</keyword>
<keyword evidence="4" id="KW-0833">Ubl conjugation pathway</keyword>
<dbReference type="InterPro" id="IPR059120">
    <property type="entry name" value="Cullin-like_AB"/>
</dbReference>
<dbReference type="Gene3D" id="3.30.230.130">
    <property type="entry name" value="Cullin, Chain C, Domain 2"/>
    <property type="match status" value="1"/>
</dbReference>
<comment type="caution">
    <text evidence="8">The sequence shown here is derived from an EMBL/GenBank/DDBJ whole genome shotgun (WGS) entry which is preliminary data.</text>
</comment>